<keyword evidence="1" id="KW-0963">Cytoplasm</keyword>
<dbReference type="CDD" id="cd01805">
    <property type="entry name" value="Ubl_Rad23"/>
    <property type="match status" value="1"/>
</dbReference>
<proteinExistence type="inferred from homology"/>
<accession>A0ABN7T8Q8</accession>
<feature type="compositionally biased region" description="Low complexity" evidence="2">
    <location>
        <begin position="190"/>
        <end position="209"/>
    </location>
</feature>
<evidence type="ECO:0000259" key="3">
    <source>
        <dbReference type="PROSITE" id="PS50030"/>
    </source>
</evidence>
<dbReference type="InterPro" id="IPR000626">
    <property type="entry name" value="Ubiquitin-like_dom"/>
</dbReference>
<keyword evidence="1" id="KW-0234">DNA repair</keyword>
<dbReference type="Pfam" id="PF00627">
    <property type="entry name" value="UBA"/>
    <property type="match status" value="2"/>
</dbReference>
<feature type="region of interest" description="Disordered" evidence="2">
    <location>
        <begin position="190"/>
        <end position="225"/>
    </location>
</feature>
<keyword evidence="6" id="KW-1185">Reference proteome</keyword>
<dbReference type="Proteomes" id="UP001158576">
    <property type="component" value="Chromosome 2"/>
</dbReference>
<evidence type="ECO:0000256" key="1">
    <source>
        <dbReference type="RuleBase" id="RU367049"/>
    </source>
</evidence>
<dbReference type="InterPro" id="IPR004806">
    <property type="entry name" value="Rad23"/>
</dbReference>
<dbReference type="InterPro" id="IPR029071">
    <property type="entry name" value="Ubiquitin-like_domsf"/>
</dbReference>
<comment type="function">
    <text evidence="1">Multiubiquitin chain receptor involved in modulation of proteasomal degradation. Involved in nucleotide excision repair.</text>
</comment>
<dbReference type="EMBL" id="OU015567">
    <property type="protein sequence ID" value="CAG5113829.1"/>
    <property type="molecule type" value="Genomic_DNA"/>
</dbReference>
<feature type="domain" description="Ubiquitin-like" evidence="4">
    <location>
        <begin position="1"/>
        <end position="82"/>
    </location>
</feature>
<dbReference type="SUPFAM" id="SSF54236">
    <property type="entry name" value="Ubiquitin-like"/>
    <property type="match status" value="1"/>
</dbReference>
<dbReference type="Gene3D" id="1.10.10.540">
    <property type="entry name" value="XPC-binding domain"/>
    <property type="match status" value="1"/>
</dbReference>
<keyword evidence="1" id="KW-0227">DNA damage</keyword>
<evidence type="ECO:0000313" key="6">
    <source>
        <dbReference type="Proteomes" id="UP001158576"/>
    </source>
</evidence>
<dbReference type="CDD" id="cd14380">
    <property type="entry name" value="UBA2_Rad23"/>
    <property type="match status" value="1"/>
</dbReference>
<protein>
    <recommendedName>
        <fullName evidence="1">UV excision repair protein RAD23</fullName>
    </recommendedName>
</protein>
<dbReference type="InterPro" id="IPR036353">
    <property type="entry name" value="XPC-bd_sf"/>
</dbReference>
<dbReference type="Gene3D" id="3.10.20.90">
    <property type="entry name" value="Phosphatidylinositol 3-kinase Catalytic Subunit, Chain A, domain 1"/>
    <property type="match status" value="1"/>
</dbReference>
<evidence type="ECO:0000256" key="2">
    <source>
        <dbReference type="SAM" id="MobiDB-lite"/>
    </source>
</evidence>
<feature type="compositionally biased region" description="Low complexity" evidence="2">
    <location>
        <begin position="101"/>
        <end position="139"/>
    </location>
</feature>
<dbReference type="SUPFAM" id="SSF46934">
    <property type="entry name" value="UBA-like"/>
    <property type="match status" value="2"/>
</dbReference>
<feature type="domain" description="UBA" evidence="3">
    <location>
        <begin position="310"/>
        <end position="351"/>
    </location>
</feature>
<dbReference type="Pfam" id="PF00240">
    <property type="entry name" value="ubiquitin"/>
    <property type="match status" value="1"/>
</dbReference>
<dbReference type="PROSITE" id="PS50053">
    <property type="entry name" value="UBIQUITIN_2"/>
    <property type="match status" value="1"/>
</dbReference>
<dbReference type="InterPro" id="IPR009060">
    <property type="entry name" value="UBA-like_sf"/>
</dbReference>
<gene>
    <name evidence="5" type="ORF">OKIOD_LOCUS16684</name>
</gene>
<reference evidence="5 6" key="1">
    <citation type="submission" date="2021-04" db="EMBL/GenBank/DDBJ databases">
        <authorList>
            <person name="Bliznina A."/>
        </authorList>
    </citation>
    <scope>NUCLEOTIDE SEQUENCE [LARGE SCALE GENOMIC DNA]</scope>
</reference>
<comment type="subcellular location">
    <subcellularLocation>
        <location evidence="1">Nucleus</location>
    </subcellularLocation>
    <subcellularLocation>
        <location evidence="1">Cytoplasm</location>
    </subcellularLocation>
</comment>
<dbReference type="SUPFAM" id="SSF101238">
    <property type="entry name" value="XPC-binding domain"/>
    <property type="match status" value="1"/>
</dbReference>
<dbReference type="InterPro" id="IPR015360">
    <property type="entry name" value="XPC-bd"/>
</dbReference>
<dbReference type="CDD" id="cd14280">
    <property type="entry name" value="UBA1_Rad23_like"/>
    <property type="match status" value="1"/>
</dbReference>
<feature type="region of interest" description="Disordered" evidence="2">
    <location>
        <begin position="86"/>
        <end position="139"/>
    </location>
</feature>
<dbReference type="PROSITE" id="PS50030">
    <property type="entry name" value="UBA"/>
    <property type="match status" value="2"/>
</dbReference>
<dbReference type="PANTHER" id="PTHR10621">
    <property type="entry name" value="UV EXCISION REPAIR PROTEIN RAD23"/>
    <property type="match status" value="1"/>
</dbReference>
<dbReference type="Pfam" id="PF09280">
    <property type="entry name" value="XPC-binding"/>
    <property type="match status" value="1"/>
</dbReference>
<dbReference type="Gene3D" id="1.10.8.10">
    <property type="entry name" value="DNA helicase RuvA subunit, C-terminal domain"/>
    <property type="match status" value="2"/>
</dbReference>
<name>A0ABN7T8Q8_OIKDI</name>
<evidence type="ECO:0000313" key="5">
    <source>
        <dbReference type="EMBL" id="CAG5113829.1"/>
    </source>
</evidence>
<feature type="domain" description="UBA" evidence="3">
    <location>
        <begin position="131"/>
        <end position="178"/>
    </location>
</feature>
<dbReference type="NCBIfam" id="TIGR00601">
    <property type="entry name" value="rad23"/>
    <property type="match status" value="1"/>
</dbReference>
<dbReference type="PANTHER" id="PTHR10621:SF0">
    <property type="entry name" value="UV EXCISION REPAIR PROTEIN RAD23"/>
    <property type="match status" value="1"/>
</dbReference>
<dbReference type="SMART" id="SM00165">
    <property type="entry name" value="UBA"/>
    <property type="match status" value="2"/>
</dbReference>
<organism evidence="5 6">
    <name type="scientific">Oikopleura dioica</name>
    <name type="common">Tunicate</name>
    <dbReference type="NCBI Taxonomy" id="34765"/>
    <lineage>
        <taxon>Eukaryota</taxon>
        <taxon>Metazoa</taxon>
        <taxon>Chordata</taxon>
        <taxon>Tunicata</taxon>
        <taxon>Appendicularia</taxon>
        <taxon>Copelata</taxon>
        <taxon>Oikopleuridae</taxon>
        <taxon>Oikopleura</taxon>
    </lineage>
</organism>
<dbReference type="SMART" id="SM00213">
    <property type="entry name" value="UBQ"/>
    <property type="match status" value="1"/>
</dbReference>
<comment type="similarity">
    <text evidence="1">Belongs to the RAD23 family.</text>
</comment>
<keyword evidence="1" id="KW-0539">Nucleus</keyword>
<dbReference type="PRINTS" id="PR01839">
    <property type="entry name" value="RAD23PROTEIN"/>
</dbReference>
<dbReference type="InterPro" id="IPR015940">
    <property type="entry name" value="UBA"/>
</dbReference>
<sequence>MQLTVKTLQQKAFKVEAEPSITVKDFKALIEEAGKSDHNGEYKADAQKLIYQGKILEDEKKLEEYQITEKGFIVLMVTKPKVVAKPVEPKPEPTPTPAPAAPAAEASSAPSESATTPAPTTTPSATTPSQPAAEEPAAPANPHVANLMAMGFPENQVRQALGAAFNNPERAVEYLMNGIPEELLAQMTTTPEAAASSAGTTADASAAPTVTAPSRAASGSTLDQIRNEPQFQQIRTLIRSNPQLLSQFIQQLQLENPEAFAAISANQQEFINMINEPDEGAAAAAEAPHNPADGPRVRQTEDGRVMLEITAEDRASIERLKELGFPEQAVLQAFFACDKNENDAANFLLSGDFD</sequence>
<evidence type="ECO:0000259" key="4">
    <source>
        <dbReference type="PROSITE" id="PS50053"/>
    </source>
</evidence>